<evidence type="ECO:0000256" key="1">
    <source>
        <dbReference type="SAM" id="Phobius"/>
    </source>
</evidence>
<evidence type="ECO:0000313" key="3">
    <source>
        <dbReference type="Proteomes" id="UP001066276"/>
    </source>
</evidence>
<organism evidence="2 3">
    <name type="scientific">Pleurodeles waltl</name>
    <name type="common">Iberian ribbed newt</name>
    <dbReference type="NCBI Taxonomy" id="8319"/>
    <lineage>
        <taxon>Eukaryota</taxon>
        <taxon>Metazoa</taxon>
        <taxon>Chordata</taxon>
        <taxon>Craniata</taxon>
        <taxon>Vertebrata</taxon>
        <taxon>Euteleostomi</taxon>
        <taxon>Amphibia</taxon>
        <taxon>Batrachia</taxon>
        <taxon>Caudata</taxon>
        <taxon>Salamandroidea</taxon>
        <taxon>Salamandridae</taxon>
        <taxon>Pleurodelinae</taxon>
        <taxon>Pleurodeles</taxon>
    </lineage>
</organism>
<keyword evidence="1" id="KW-0472">Membrane</keyword>
<proteinExistence type="predicted"/>
<keyword evidence="1" id="KW-0812">Transmembrane</keyword>
<evidence type="ECO:0000313" key="2">
    <source>
        <dbReference type="EMBL" id="KAJ1150002.1"/>
    </source>
</evidence>
<gene>
    <name evidence="2" type="ORF">NDU88_002800</name>
</gene>
<feature type="transmembrane region" description="Helical" evidence="1">
    <location>
        <begin position="25"/>
        <end position="47"/>
    </location>
</feature>
<accession>A0AAV7REG9</accession>
<keyword evidence="1" id="KW-1133">Transmembrane helix</keyword>
<dbReference type="AlphaFoldDB" id="A0AAV7REG9"/>
<reference evidence="2" key="1">
    <citation type="journal article" date="2022" name="bioRxiv">
        <title>Sequencing and chromosome-scale assembly of the giantPleurodeles waltlgenome.</title>
        <authorList>
            <person name="Brown T."/>
            <person name="Elewa A."/>
            <person name="Iarovenko S."/>
            <person name="Subramanian E."/>
            <person name="Araus A.J."/>
            <person name="Petzold A."/>
            <person name="Susuki M."/>
            <person name="Suzuki K.-i.T."/>
            <person name="Hayashi T."/>
            <person name="Toyoda A."/>
            <person name="Oliveira C."/>
            <person name="Osipova E."/>
            <person name="Leigh N.D."/>
            <person name="Simon A."/>
            <person name="Yun M.H."/>
        </authorList>
    </citation>
    <scope>NUCLEOTIDE SEQUENCE</scope>
    <source>
        <strain evidence="2">20211129_DDA</strain>
        <tissue evidence="2">Liver</tissue>
    </source>
</reference>
<sequence length="150" mass="16422">MHSGFLDDHIHVYLALPVRFAQTPFIVFLGCVWHFLGYGGILCHGFWAPPGLRMRPIPSGVATLDVVPCARLHLGLVVHHILFHWTPAGGNLESLIPVSTPIHQDLFWWLRPPSPDCGFPLLSLTPLVLTTHVSSLGWGAVLGDLTAQGL</sequence>
<name>A0AAV7REG9_PLEWA</name>
<comment type="caution">
    <text evidence="2">The sequence shown here is derived from an EMBL/GenBank/DDBJ whole genome shotgun (WGS) entry which is preliminary data.</text>
</comment>
<keyword evidence="3" id="KW-1185">Reference proteome</keyword>
<protein>
    <submittedName>
        <fullName evidence="2">Uncharacterized protein</fullName>
    </submittedName>
</protein>
<dbReference type="Proteomes" id="UP001066276">
    <property type="component" value="Chromosome 5"/>
</dbReference>
<dbReference type="EMBL" id="JANPWB010000009">
    <property type="protein sequence ID" value="KAJ1150002.1"/>
    <property type="molecule type" value="Genomic_DNA"/>
</dbReference>